<dbReference type="InterPro" id="IPR011990">
    <property type="entry name" value="TPR-like_helical_dom_sf"/>
</dbReference>
<dbReference type="RefSeq" id="XP_020837770.1">
    <property type="nucleotide sequence ID" value="XM_020982111.1"/>
</dbReference>
<evidence type="ECO:0000256" key="5">
    <source>
        <dbReference type="ARBA" id="ARBA00022723"/>
    </source>
</evidence>
<dbReference type="Proteomes" id="UP000515140">
    <property type="component" value="Unplaced"/>
</dbReference>
<dbReference type="Gene3D" id="1.25.40.10">
    <property type="entry name" value="Tetratricopeptide repeat domain"/>
    <property type="match status" value="1"/>
</dbReference>
<organism evidence="12 13">
    <name type="scientific">Phascolarctos cinereus</name>
    <name type="common">Koala</name>
    <dbReference type="NCBI Taxonomy" id="38626"/>
    <lineage>
        <taxon>Eukaryota</taxon>
        <taxon>Metazoa</taxon>
        <taxon>Chordata</taxon>
        <taxon>Craniata</taxon>
        <taxon>Vertebrata</taxon>
        <taxon>Euteleostomi</taxon>
        <taxon>Mammalia</taxon>
        <taxon>Metatheria</taxon>
        <taxon>Diprotodontia</taxon>
        <taxon>Phascolarctidae</taxon>
        <taxon>Phascolarctos</taxon>
    </lineage>
</organism>
<feature type="domain" description="SET" evidence="10">
    <location>
        <begin position="4"/>
        <end position="265"/>
    </location>
</feature>
<evidence type="ECO:0000256" key="7">
    <source>
        <dbReference type="ARBA" id="ARBA00022833"/>
    </source>
</evidence>
<accession>A0A6P5JUR3</accession>
<dbReference type="InParanoid" id="A0A6P5JUR3"/>
<dbReference type="PANTHER" id="PTHR12197:SF288">
    <property type="entry name" value="HISTONE-LYSINE N-METHYLTRANSFERASE SMYD3"/>
    <property type="match status" value="1"/>
</dbReference>
<dbReference type="PROSITE" id="PS50280">
    <property type="entry name" value="SET"/>
    <property type="match status" value="1"/>
</dbReference>
<keyword evidence="2" id="KW-0489">Methyltransferase</keyword>
<feature type="domain" description="MYND-type" evidence="11">
    <location>
        <begin position="49"/>
        <end position="87"/>
    </location>
</feature>
<name>A0A6P5JUR3_PHACI</name>
<reference evidence="13" key="1">
    <citation type="submission" date="2025-08" db="UniProtKB">
        <authorList>
            <consortium name="RefSeq"/>
        </authorList>
    </citation>
    <scope>IDENTIFICATION</scope>
    <source>
        <tissue evidence="13">Spleen</tissue>
    </source>
</reference>
<dbReference type="InterPro" id="IPR046341">
    <property type="entry name" value="SET_dom_sf"/>
</dbReference>
<dbReference type="SMART" id="SM00317">
    <property type="entry name" value="SET"/>
    <property type="match status" value="1"/>
</dbReference>
<protein>
    <recommendedName>
        <fullName evidence="1">[histone H3]-lysine(4) N-trimethyltransferase</fullName>
        <ecNumber evidence="1">2.1.1.354</ecNumber>
    </recommendedName>
</protein>
<dbReference type="FunFam" id="1.25.40.970:FF:000003">
    <property type="entry name" value="Histone-lysine N-methyltransferase SMYD3"/>
    <property type="match status" value="1"/>
</dbReference>
<dbReference type="Gene3D" id="2.170.270.10">
    <property type="entry name" value="SET domain"/>
    <property type="match status" value="1"/>
</dbReference>
<dbReference type="GO" id="GO:0008270">
    <property type="term" value="F:zinc ion binding"/>
    <property type="evidence" value="ECO:0007669"/>
    <property type="project" value="UniProtKB-KW"/>
</dbReference>
<dbReference type="PANTHER" id="PTHR12197">
    <property type="entry name" value="HISTONE-LYSINE N-METHYLTRANSFERASE SMYD"/>
    <property type="match status" value="1"/>
</dbReference>
<keyword evidence="5" id="KW-0479">Metal-binding</keyword>
<keyword evidence="6 9" id="KW-0863">Zinc-finger</keyword>
<dbReference type="InterPro" id="IPR001214">
    <property type="entry name" value="SET_dom"/>
</dbReference>
<dbReference type="GeneID" id="110205493"/>
<dbReference type="Pfam" id="PF01753">
    <property type="entry name" value="zf-MYND"/>
    <property type="match status" value="1"/>
</dbReference>
<evidence type="ECO:0000256" key="9">
    <source>
        <dbReference type="PROSITE-ProRule" id="PRU00134"/>
    </source>
</evidence>
<dbReference type="InterPro" id="IPR002893">
    <property type="entry name" value="Znf_MYND"/>
</dbReference>
<dbReference type="EC" id="2.1.1.354" evidence="1"/>
<evidence type="ECO:0000313" key="12">
    <source>
        <dbReference type="Proteomes" id="UP000515140"/>
    </source>
</evidence>
<evidence type="ECO:0000259" key="10">
    <source>
        <dbReference type="PROSITE" id="PS50280"/>
    </source>
</evidence>
<dbReference type="InterPro" id="IPR050869">
    <property type="entry name" value="H3K4_H4K5_MeTrfase"/>
</dbReference>
<dbReference type="Gene3D" id="1.10.220.160">
    <property type="match status" value="1"/>
</dbReference>
<evidence type="ECO:0000313" key="13">
    <source>
        <dbReference type="RefSeq" id="XP_020837770.1"/>
    </source>
</evidence>
<evidence type="ECO:0000256" key="2">
    <source>
        <dbReference type="ARBA" id="ARBA00022603"/>
    </source>
</evidence>
<keyword evidence="7" id="KW-0862">Zinc</keyword>
<dbReference type="Gene3D" id="6.10.140.2220">
    <property type="match status" value="1"/>
</dbReference>
<evidence type="ECO:0000256" key="8">
    <source>
        <dbReference type="ARBA" id="ARBA00047571"/>
    </source>
</evidence>
<evidence type="ECO:0000256" key="1">
    <source>
        <dbReference type="ARBA" id="ARBA00012182"/>
    </source>
</evidence>
<dbReference type="GO" id="GO:0005634">
    <property type="term" value="C:nucleus"/>
    <property type="evidence" value="ECO:0007669"/>
    <property type="project" value="TreeGrafter"/>
</dbReference>
<evidence type="ECO:0000256" key="4">
    <source>
        <dbReference type="ARBA" id="ARBA00022691"/>
    </source>
</evidence>
<dbReference type="PROSITE" id="PS50865">
    <property type="entry name" value="ZF_MYND_2"/>
    <property type="match status" value="1"/>
</dbReference>
<dbReference type="SUPFAM" id="SSF48452">
    <property type="entry name" value="TPR-like"/>
    <property type="match status" value="1"/>
</dbReference>
<dbReference type="KEGG" id="pcw:110205493"/>
<proteinExistence type="predicted"/>
<dbReference type="Gene3D" id="1.25.40.970">
    <property type="match status" value="1"/>
</dbReference>
<dbReference type="CTD" id="64754"/>
<dbReference type="GO" id="GO:0140999">
    <property type="term" value="F:histone H3K4 trimethyltransferase activity"/>
    <property type="evidence" value="ECO:0007669"/>
    <property type="project" value="UniProtKB-EC"/>
</dbReference>
<keyword evidence="3" id="KW-0808">Transferase</keyword>
<dbReference type="Pfam" id="PF00856">
    <property type="entry name" value="SET"/>
    <property type="match status" value="1"/>
</dbReference>
<dbReference type="SUPFAM" id="SSF82199">
    <property type="entry name" value="SET domain"/>
    <property type="match status" value="1"/>
</dbReference>
<keyword evidence="4" id="KW-0949">S-adenosyl-L-methionine</keyword>
<dbReference type="FunCoup" id="A0A6P5JUR3">
    <property type="interactions" value="1892"/>
</dbReference>
<dbReference type="FunFam" id="6.10.140.2220:FF:000017">
    <property type="entry name" value="Histone-lysine N-methyltransferase SMYD3"/>
    <property type="match status" value="1"/>
</dbReference>
<dbReference type="CDD" id="cd19203">
    <property type="entry name" value="SET_SMYD3"/>
    <property type="match status" value="1"/>
</dbReference>
<dbReference type="PROSITE" id="PS01360">
    <property type="entry name" value="ZF_MYND_1"/>
    <property type="match status" value="1"/>
</dbReference>
<evidence type="ECO:0000256" key="6">
    <source>
        <dbReference type="ARBA" id="ARBA00022771"/>
    </source>
</evidence>
<sequence>MERSKLEKFRSPSRGNGLRALVPLRPGELLFRSEPLAYTVCKGSRGLVCERCLCRKEKLLRCSQCKVARYCGSECQKQAWQDHKRECKCLKSSKPKFPPDSVRLLGKVVFKLLRESSCASEKLYSFFDMESNIQNLSEEKKEGLRHLAVTLQLYLKEEIQNASQLPPAFDVFESFAKLPSPCRLHHAEIKNGAILSSRCLHLVICNGFTISNGEMQEVGVGLYPSMSLLNHSCDPNCVIVFEGPSLFLRAVRNIKPGEELTICYLDVLMPSAERQKQLKEQYCFDCDCPLCKTQSKDADMLAGEVQAWKEVQGSLEKVEDLQSQEKWDQVLAICQTLINNYGDRLPDRNIYQLKMLDCAMDACINLGLWEDALLYGSRTLEPYRLYYPGFHPVRAVQVMKLGKLQQHQGLYPQALVTLKQAFELMKMTHGRDHSLVEDLMLLLGDCEATLRVA</sequence>
<dbReference type="InterPro" id="IPR044420">
    <property type="entry name" value="SMYD3_SET"/>
</dbReference>
<gene>
    <name evidence="13" type="primary">SMYD3</name>
</gene>
<dbReference type="FunFam" id="2.170.270.10:FF:000013">
    <property type="entry name" value="Histone-lysine N-methyltransferase SMYD1 isoform 1"/>
    <property type="match status" value="1"/>
</dbReference>
<evidence type="ECO:0000256" key="3">
    <source>
        <dbReference type="ARBA" id="ARBA00022679"/>
    </source>
</evidence>
<comment type="catalytic activity">
    <reaction evidence="8">
        <text>L-lysyl(4)-[histone H3] + 3 S-adenosyl-L-methionine = N(6),N(6),N(6)-trimethyl-L-lysyl(4)-[histone H3] + 3 S-adenosyl-L-homocysteine + 3 H(+)</text>
        <dbReference type="Rhea" id="RHEA:60260"/>
        <dbReference type="Rhea" id="RHEA-COMP:15537"/>
        <dbReference type="Rhea" id="RHEA-COMP:15547"/>
        <dbReference type="ChEBI" id="CHEBI:15378"/>
        <dbReference type="ChEBI" id="CHEBI:29969"/>
        <dbReference type="ChEBI" id="CHEBI:57856"/>
        <dbReference type="ChEBI" id="CHEBI:59789"/>
        <dbReference type="ChEBI" id="CHEBI:61961"/>
        <dbReference type="EC" id="2.1.1.354"/>
    </reaction>
</comment>
<dbReference type="GO" id="GO:0032259">
    <property type="term" value="P:methylation"/>
    <property type="evidence" value="ECO:0007669"/>
    <property type="project" value="UniProtKB-KW"/>
</dbReference>
<dbReference type="AlphaFoldDB" id="A0A6P5JUR3"/>
<keyword evidence="12" id="KW-1185">Reference proteome</keyword>
<evidence type="ECO:0000259" key="11">
    <source>
        <dbReference type="PROSITE" id="PS50865"/>
    </source>
</evidence>